<dbReference type="InterPro" id="IPR044857">
    <property type="entry name" value="T7SS_EccB_R1"/>
</dbReference>
<keyword evidence="1" id="KW-0472">Membrane</keyword>
<evidence type="ECO:0000256" key="1">
    <source>
        <dbReference type="SAM" id="Phobius"/>
    </source>
</evidence>
<organism evidence="2 3">
    <name type="scientific">Nocardioides caeni</name>
    <dbReference type="NCBI Taxonomy" id="574700"/>
    <lineage>
        <taxon>Bacteria</taxon>
        <taxon>Bacillati</taxon>
        <taxon>Actinomycetota</taxon>
        <taxon>Actinomycetes</taxon>
        <taxon>Propionibacteriales</taxon>
        <taxon>Nocardioidaceae</taxon>
        <taxon>Nocardioides</taxon>
    </lineage>
</organism>
<protein>
    <submittedName>
        <fullName evidence="2">Type VII secretion protein EccB</fullName>
    </submittedName>
</protein>
<dbReference type="PANTHER" id="PTHR40765:SF2">
    <property type="entry name" value="ESX-2 SECRETION SYSTEM ATPASE ECCB2"/>
    <property type="match status" value="1"/>
</dbReference>
<reference evidence="2 3" key="1">
    <citation type="journal article" date="2009" name="Int. J. Syst. Evol. Microbiol.">
        <title>Nocardioides caeni sp. nov., isolated from wastewater.</title>
        <authorList>
            <person name="Yoon J.H."/>
            <person name="Kang S.J."/>
            <person name="Park S."/>
            <person name="Kim W."/>
            <person name="Oh T.K."/>
        </authorList>
    </citation>
    <scope>NUCLEOTIDE SEQUENCE [LARGE SCALE GENOMIC DNA]</scope>
    <source>
        <strain evidence="2 3">DSM 23134</strain>
    </source>
</reference>
<dbReference type="OrthoDB" id="3847604at2"/>
<dbReference type="PANTHER" id="PTHR40765">
    <property type="entry name" value="ESX-2 SECRETION SYSTEM ATPASE ECCB2"/>
    <property type="match status" value="1"/>
</dbReference>
<dbReference type="InterPro" id="IPR007795">
    <property type="entry name" value="T7SS_EccB"/>
</dbReference>
<dbReference type="EMBL" id="STGW01000006">
    <property type="protein sequence ID" value="THV12884.1"/>
    <property type="molecule type" value="Genomic_DNA"/>
</dbReference>
<accession>A0A4S8ND70</accession>
<dbReference type="Pfam" id="PF05108">
    <property type="entry name" value="T7SS_ESX1_EccB"/>
    <property type="match status" value="1"/>
</dbReference>
<sequence>MATKKDLVEAYSFSRRRLVTAFVSGAPGGREVEPARPGRMIIGGIALAVLLVAGAAVAGALTKREPVDWKEPGLVTDDHGALYVILPDGTLPGPTLRPVINVTSAQLILGADVETKSVPDDKLAEQREGPSIGILDAPTTVPTAGELVNSGWVSCTATGQGMLTEISDDPAVEAAPDQGFVVRAGRGTFLIAEADAPGLPRRAYSYRLDPGNDGLLPALGISLNDLITVPEAWLDLFPVGGSLDGRGLGISGLGDPAGLPGAPGALIGDLYLESGRPYVITADGMRELSPFAAEVLRHTSLGPRLPRELDADDADFQFATGKPYADAHWPEEVLAGSPSASDQVCGVLVTEEGEEPAVQLARVPDGGGMADAVEEGDREVSVLSGRGALVRTAGWASDSGGSVQLVDDRGQIYPIAGEAELGQLGYTDVPAVVVPDTWGELFKPGPELSILAALCPPAIRDQAPTESSCG</sequence>
<dbReference type="NCBIfam" id="TIGR03919">
    <property type="entry name" value="T7SS_EccB"/>
    <property type="match status" value="1"/>
</dbReference>
<proteinExistence type="predicted"/>
<evidence type="ECO:0000313" key="3">
    <source>
        <dbReference type="Proteomes" id="UP000307087"/>
    </source>
</evidence>
<evidence type="ECO:0000313" key="2">
    <source>
        <dbReference type="EMBL" id="THV12884.1"/>
    </source>
</evidence>
<name>A0A4S8ND70_9ACTN</name>
<keyword evidence="1" id="KW-1133">Transmembrane helix</keyword>
<keyword evidence="3" id="KW-1185">Reference proteome</keyword>
<dbReference type="Gene3D" id="3.30.2390.20">
    <property type="entry name" value="Type VII secretion system EccB, repeat 1 domain"/>
    <property type="match status" value="1"/>
</dbReference>
<dbReference type="Proteomes" id="UP000307087">
    <property type="component" value="Unassembled WGS sequence"/>
</dbReference>
<dbReference type="RefSeq" id="WP_136562918.1">
    <property type="nucleotide sequence ID" value="NZ_BAABLS010000004.1"/>
</dbReference>
<gene>
    <name evidence="2" type="primary">eccB</name>
    <name evidence="2" type="ORF">E9934_10845</name>
</gene>
<dbReference type="GO" id="GO:0005576">
    <property type="term" value="C:extracellular region"/>
    <property type="evidence" value="ECO:0007669"/>
    <property type="project" value="TreeGrafter"/>
</dbReference>
<keyword evidence="1" id="KW-0812">Transmembrane</keyword>
<feature type="transmembrane region" description="Helical" evidence="1">
    <location>
        <begin position="40"/>
        <end position="61"/>
    </location>
</feature>
<comment type="caution">
    <text evidence="2">The sequence shown here is derived from an EMBL/GenBank/DDBJ whole genome shotgun (WGS) entry which is preliminary data.</text>
</comment>
<dbReference type="AlphaFoldDB" id="A0A4S8ND70"/>